<evidence type="ECO:0008006" key="3">
    <source>
        <dbReference type="Google" id="ProtNLM"/>
    </source>
</evidence>
<reference evidence="1 2" key="1">
    <citation type="submission" date="2014-12" db="EMBL/GenBank/DDBJ databases">
        <title>16Stimator: statistical estimation of ribosomal gene copy numbers from draft genome assemblies.</title>
        <authorList>
            <person name="Perisin M.A."/>
            <person name="Vetter M."/>
            <person name="Gilbert J.A."/>
            <person name="Bergelson J."/>
        </authorList>
    </citation>
    <scope>NUCLEOTIDE SEQUENCE [LARGE SCALE GENOMIC DNA]</scope>
    <source>
        <strain evidence="1 2">MEJ076</strain>
    </source>
</reference>
<name>A0A0D0KQ48_AGRTU</name>
<comment type="caution">
    <text evidence="1">The sequence shown here is derived from an EMBL/GenBank/DDBJ whole genome shotgun (WGS) entry which is preliminary data.</text>
</comment>
<evidence type="ECO:0000313" key="2">
    <source>
        <dbReference type="Proteomes" id="UP000035017"/>
    </source>
</evidence>
<sequence>MAQTLRVPATEFARKFTTFREQVQSEGVIEVTAHNRTIGAFLSASELLHYQDLKRREREVIRVSELDDETMALIMNAEYGKASE</sequence>
<dbReference type="OrthoDB" id="165038at2"/>
<accession>A0A0D0KQ48</accession>
<dbReference type="AlphaFoldDB" id="A0A0D0KQ48"/>
<proteinExistence type="predicted"/>
<evidence type="ECO:0000313" key="1">
    <source>
        <dbReference type="EMBL" id="KIQ01844.1"/>
    </source>
</evidence>
<organism evidence="1 2">
    <name type="scientific">Agrobacterium tumefaciens</name>
    <dbReference type="NCBI Taxonomy" id="358"/>
    <lineage>
        <taxon>Bacteria</taxon>
        <taxon>Pseudomonadati</taxon>
        <taxon>Pseudomonadota</taxon>
        <taxon>Alphaproteobacteria</taxon>
        <taxon>Hyphomicrobiales</taxon>
        <taxon>Rhizobiaceae</taxon>
        <taxon>Rhizobium/Agrobacterium group</taxon>
        <taxon>Agrobacterium</taxon>
        <taxon>Agrobacterium tumefaciens complex</taxon>
    </lineage>
</organism>
<dbReference type="Proteomes" id="UP000035017">
    <property type="component" value="Unassembled WGS sequence"/>
</dbReference>
<gene>
    <name evidence="1" type="ORF">RU07_13920</name>
</gene>
<protein>
    <recommendedName>
        <fullName evidence="3">Antitoxin</fullName>
    </recommendedName>
</protein>
<dbReference type="EMBL" id="JXQV01000012">
    <property type="protein sequence ID" value="KIQ01844.1"/>
    <property type="molecule type" value="Genomic_DNA"/>
</dbReference>